<evidence type="ECO:0000313" key="3">
    <source>
        <dbReference type="Proteomes" id="UP000694558"/>
    </source>
</evidence>
<name>A0A8D2ZNE0_SCOMX</name>
<reference evidence="2" key="2">
    <citation type="submission" date="2025-08" db="UniProtKB">
        <authorList>
            <consortium name="Ensembl"/>
        </authorList>
    </citation>
    <scope>IDENTIFICATION</scope>
</reference>
<evidence type="ECO:0008006" key="4">
    <source>
        <dbReference type="Google" id="ProtNLM"/>
    </source>
</evidence>
<dbReference type="OMA" id="WERTRFR"/>
<reference evidence="2" key="1">
    <citation type="submission" date="2023-05" db="EMBL/GenBank/DDBJ databases">
        <title>High-quality long-read genome of Scophthalmus maximus.</title>
        <authorList>
            <person name="Lien S."/>
            <person name="Martinez P."/>
        </authorList>
    </citation>
    <scope>NUCLEOTIDE SEQUENCE [LARGE SCALE GENOMIC DNA]</scope>
</reference>
<dbReference type="AlphaFoldDB" id="A0A8D2ZNE0"/>
<organism evidence="2 3">
    <name type="scientific">Scophthalmus maximus</name>
    <name type="common">Turbot</name>
    <name type="synonym">Psetta maxima</name>
    <dbReference type="NCBI Taxonomy" id="52904"/>
    <lineage>
        <taxon>Eukaryota</taxon>
        <taxon>Metazoa</taxon>
        <taxon>Chordata</taxon>
        <taxon>Craniata</taxon>
        <taxon>Vertebrata</taxon>
        <taxon>Euteleostomi</taxon>
        <taxon>Actinopterygii</taxon>
        <taxon>Neopterygii</taxon>
        <taxon>Teleostei</taxon>
        <taxon>Neoteleostei</taxon>
        <taxon>Acanthomorphata</taxon>
        <taxon>Carangaria</taxon>
        <taxon>Pleuronectiformes</taxon>
        <taxon>Pleuronectoidei</taxon>
        <taxon>Scophthalmidae</taxon>
        <taxon>Scophthalmus</taxon>
    </lineage>
</organism>
<dbReference type="GeneTree" id="ENSGT00940000177979"/>
<sequence length="96" mass="10655">MPICSVMWSHTLSAMVFTLSFLESSGELRVAVVLTIFSIWDRTRFRLSTSRATMVRLPTRSSEGTNTTHYSVATTLPVGDSVDLSTCHVCCCKLSY</sequence>
<feature type="signal peptide" evidence="1">
    <location>
        <begin position="1"/>
        <end position="18"/>
    </location>
</feature>
<feature type="chain" id="PRO_5034068150" description="Secreted protein" evidence="1">
    <location>
        <begin position="19"/>
        <end position="96"/>
    </location>
</feature>
<dbReference type="Proteomes" id="UP000694558">
    <property type="component" value="Chromosome 15"/>
</dbReference>
<accession>A0A8D2ZNE0</accession>
<keyword evidence="1" id="KW-0732">Signal</keyword>
<evidence type="ECO:0000256" key="1">
    <source>
        <dbReference type="SAM" id="SignalP"/>
    </source>
</evidence>
<evidence type="ECO:0000313" key="2">
    <source>
        <dbReference type="Ensembl" id="ENSSMAP00000004993.1"/>
    </source>
</evidence>
<proteinExistence type="predicted"/>
<protein>
    <recommendedName>
        <fullName evidence="4">Secreted protein</fullName>
    </recommendedName>
</protein>
<dbReference type="Ensembl" id="ENSSMAT00000005067.2">
    <property type="protein sequence ID" value="ENSSMAP00000004993.1"/>
    <property type="gene ID" value="ENSSMAG00000003068.2"/>
</dbReference>